<evidence type="ECO:0000256" key="1">
    <source>
        <dbReference type="SAM" id="MobiDB-lite"/>
    </source>
</evidence>
<gene>
    <name evidence="3" type="ORF">APTSU1_000338100</name>
</gene>
<keyword evidence="2" id="KW-1133">Transmembrane helix</keyword>
<sequence length="305" mass="32722">MRSLCRGEDSKDAQNSSALSLAEPTTTKASVTTLNNVPLTNLHGSTSGTPTAGMTNSEVSKSDLMTAPNSLTTPKHEVKTTTDGLLTKEVFTTKTTVPNTAITNAVSTLPNSQNKIAAQLPDASPKTTETLSASLTTAKTISQLQDTEDGKITVTPSTTPSYSSIILPVVIALIVITLLVFTLVGLYRICWKRDPGTPENGNDQPQSDKESVKLLTVKTISHESVVNTLHRGKPRTDIVMDPPYSWAINMFQLQLLNSKGGKKKKVLRNQHNVQSSHQSTPVACPSKGKIDIPSPENSGYLLCEI</sequence>
<feature type="transmembrane region" description="Helical" evidence="2">
    <location>
        <begin position="165"/>
        <end position="187"/>
    </location>
</feature>
<evidence type="ECO:0000256" key="2">
    <source>
        <dbReference type="SAM" id="Phobius"/>
    </source>
</evidence>
<dbReference type="EMBL" id="BAAFST010000003">
    <property type="protein sequence ID" value="GAB1288151.1"/>
    <property type="molecule type" value="Genomic_DNA"/>
</dbReference>
<keyword evidence="2" id="KW-0472">Membrane</keyword>
<proteinExistence type="predicted"/>
<dbReference type="Proteomes" id="UP001623349">
    <property type="component" value="Unassembled WGS sequence"/>
</dbReference>
<feature type="region of interest" description="Disordered" evidence="1">
    <location>
        <begin position="270"/>
        <end position="290"/>
    </location>
</feature>
<comment type="caution">
    <text evidence="3">The sequence shown here is derived from an EMBL/GenBank/DDBJ whole genome shotgun (WGS) entry which is preliminary data.</text>
</comment>
<protein>
    <submittedName>
        <fullName evidence="3">Endomucin</fullName>
    </submittedName>
</protein>
<feature type="compositionally biased region" description="Basic and acidic residues" evidence="1">
    <location>
        <begin position="1"/>
        <end position="12"/>
    </location>
</feature>
<feature type="region of interest" description="Disordered" evidence="1">
    <location>
        <begin position="1"/>
        <end position="57"/>
    </location>
</feature>
<feature type="compositionally biased region" description="Polar residues" evidence="1">
    <location>
        <begin position="270"/>
        <end position="281"/>
    </location>
</feature>
<organism evidence="3 4">
    <name type="scientific">Apodemus speciosus</name>
    <name type="common">Large Japanese field mouse</name>
    <dbReference type="NCBI Taxonomy" id="105296"/>
    <lineage>
        <taxon>Eukaryota</taxon>
        <taxon>Metazoa</taxon>
        <taxon>Chordata</taxon>
        <taxon>Craniata</taxon>
        <taxon>Vertebrata</taxon>
        <taxon>Euteleostomi</taxon>
        <taxon>Mammalia</taxon>
        <taxon>Eutheria</taxon>
        <taxon>Euarchontoglires</taxon>
        <taxon>Glires</taxon>
        <taxon>Rodentia</taxon>
        <taxon>Myomorpha</taxon>
        <taxon>Muroidea</taxon>
        <taxon>Muridae</taxon>
        <taxon>Murinae</taxon>
        <taxon>Apodemus</taxon>
    </lineage>
</organism>
<accession>A0ABQ0EN06</accession>
<keyword evidence="2" id="KW-0812">Transmembrane</keyword>
<dbReference type="PANTHER" id="PTHR15869:SF0">
    <property type="entry name" value="ENDOMUCIN"/>
    <property type="match status" value="1"/>
</dbReference>
<evidence type="ECO:0000313" key="3">
    <source>
        <dbReference type="EMBL" id="GAB1288151.1"/>
    </source>
</evidence>
<keyword evidence="4" id="KW-1185">Reference proteome</keyword>
<feature type="compositionally biased region" description="Polar residues" evidence="1">
    <location>
        <begin position="13"/>
        <end position="57"/>
    </location>
</feature>
<evidence type="ECO:0000313" key="4">
    <source>
        <dbReference type="Proteomes" id="UP001623349"/>
    </source>
</evidence>
<name>A0ABQ0EN06_APOSI</name>
<dbReference type="InterPro" id="IPR010740">
    <property type="entry name" value="Endomucin"/>
</dbReference>
<dbReference type="Pfam" id="PF07010">
    <property type="entry name" value="Endomucin"/>
    <property type="match status" value="1"/>
</dbReference>
<reference evidence="3 4" key="1">
    <citation type="submission" date="2024-08" db="EMBL/GenBank/DDBJ databases">
        <title>The draft genome of Apodemus speciosus.</title>
        <authorList>
            <person name="Nabeshima K."/>
            <person name="Suzuki S."/>
            <person name="Onuma M."/>
        </authorList>
    </citation>
    <scope>NUCLEOTIDE SEQUENCE [LARGE SCALE GENOMIC DNA]</scope>
    <source>
        <strain evidence="3">IB14-021</strain>
    </source>
</reference>
<dbReference type="PANTHER" id="PTHR15869">
    <property type="entry name" value="ENDOMUCIN-RELATED"/>
    <property type="match status" value="1"/>
</dbReference>